<proteinExistence type="predicted"/>
<reference evidence="1 2" key="1">
    <citation type="journal article" date="2016" name="Front. Microbiol.">
        <title>Genome and transcriptome sequences reveal the specific parasitism of the nematophagous Purpureocillium lilacinum 36-1.</title>
        <authorList>
            <person name="Xie J."/>
            <person name="Li S."/>
            <person name="Mo C."/>
            <person name="Xiao X."/>
            <person name="Peng D."/>
            <person name="Wang G."/>
            <person name="Xiao Y."/>
        </authorList>
    </citation>
    <scope>NUCLEOTIDE SEQUENCE [LARGE SCALE GENOMIC DNA]</scope>
    <source>
        <strain evidence="1 2">36-1</strain>
    </source>
</reference>
<organism evidence="1 2">
    <name type="scientific">Purpureocillium lilacinum</name>
    <name type="common">Paecilomyces lilacinus</name>
    <dbReference type="NCBI Taxonomy" id="33203"/>
    <lineage>
        <taxon>Eukaryota</taxon>
        <taxon>Fungi</taxon>
        <taxon>Dikarya</taxon>
        <taxon>Ascomycota</taxon>
        <taxon>Pezizomycotina</taxon>
        <taxon>Sordariomycetes</taxon>
        <taxon>Hypocreomycetidae</taxon>
        <taxon>Hypocreales</taxon>
        <taxon>Ophiocordycipitaceae</taxon>
        <taxon>Purpureocillium</taxon>
    </lineage>
</organism>
<comment type="caution">
    <text evidence="1">The sequence shown here is derived from an EMBL/GenBank/DDBJ whole genome shotgun (WGS) entry which is preliminary data.</text>
</comment>
<evidence type="ECO:0000313" key="1">
    <source>
        <dbReference type="EMBL" id="PWI64452.1"/>
    </source>
</evidence>
<accession>A0A2U3DQB7</accession>
<evidence type="ECO:0000313" key="2">
    <source>
        <dbReference type="Proteomes" id="UP000245956"/>
    </source>
</evidence>
<gene>
    <name evidence="1" type="ORF">PCL_10463</name>
</gene>
<protein>
    <submittedName>
        <fullName evidence="1">Uncharacterized protein</fullName>
    </submittedName>
</protein>
<name>A0A2U3DQB7_PURLI</name>
<dbReference type="AlphaFoldDB" id="A0A2U3DQB7"/>
<sequence>MMAACTACGQFTEPLSTRTTSEANVLRLPEDPRDRAWTSSVLADRCVQGTSSLGVVNMGVQATSIVWQPPIFSGRQAIKEMIRSRRSLVAERNWGVPRKAIEIGSLGGSPPAVEVRSVSSMPSSACVAEGPWFLAYAGNIGAPRLWLASNSTCWCQAISRIPGAHRSARSLRSVTPGQKMCAMEVVSVTSLICGSCHTGNTVQVRHLETPRVFGASWDEAAPSCVHFCNQYELRGSRGADERYWSTVDPGPGASSKAVLPGCLNVDPAWTPRKGSRLSRARAGGVQIQTPISASRSMSSDFPASSVEVAEISGVTAAISLGMLRSDEPDGGGEQRH</sequence>
<dbReference type="Proteomes" id="UP000245956">
    <property type="component" value="Unassembled WGS sequence"/>
</dbReference>
<dbReference type="EMBL" id="LCWV01000062">
    <property type="protein sequence ID" value="PWI64452.1"/>
    <property type="molecule type" value="Genomic_DNA"/>
</dbReference>